<feature type="domain" description="SWIM-type" evidence="2">
    <location>
        <begin position="45"/>
        <end position="78"/>
    </location>
</feature>
<organism evidence="3 4">
    <name type="scientific">Streptococcus pasteurianus</name>
    <dbReference type="NCBI Taxonomy" id="197614"/>
    <lineage>
        <taxon>Bacteria</taxon>
        <taxon>Bacillati</taxon>
        <taxon>Bacillota</taxon>
        <taxon>Bacilli</taxon>
        <taxon>Lactobacillales</taxon>
        <taxon>Streptococcaceae</taxon>
        <taxon>Streptococcus</taxon>
    </lineage>
</organism>
<keyword evidence="1" id="KW-0862">Zinc</keyword>
<comment type="caution">
    <text evidence="3">The sequence shown here is derived from an EMBL/GenBank/DDBJ whole genome shotgun (WGS) entry which is preliminary data.</text>
</comment>
<proteinExistence type="predicted"/>
<evidence type="ECO:0000313" key="3">
    <source>
        <dbReference type="EMBL" id="MDK7294433.1"/>
    </source>
</evidence>
<name>A0AAW6YH50_9STRE</name>
<sequence length="78" mass="9307">MRLLGQEFPKKIYERGYRYYADDRVEDSYVKNQTYHFWVRGSEKYQVQLNLDPKEEVSKMTCDCPYADIGKACKHMAA</sequence>
<reference evidence="3" key="1">
    <citation type="submission" date="2023-05" db="EMBL/GenBank/DDBJ databases">
        <title>Cataloging the Phylogenetic Diversity of Human Bladder Bacteria.</title>
        <authorList>
            <person name="Du J."/>
        </authorList>
    </citation>
    <scope>NUCLEOTIDE SEQUENCE</scope>
    <source>
        <strain evidence="3">UMB0765</strain>
    </source>
</reference>
<gene>
    <name evidence="3" type="ORF">QP487_13540</name>
</gene>
<dbReference type="AlphaFoldDB" id="A0AAW6YH50"/>
<dbReference type="Proteomes" id="UP001237917">
    <property type="component" value="Unassembled WGS sequence"/>
</dbReference>
<keyword evidence="1" id="KW-0863">Zinc-finger</keyword>
<dbReference type="RefSeq" id="WP_285362743.1">
    <property type="nucleotide sequence ID" value="NZ_JASOPU010000543.1"/>
</dbReference>
<dbReference type="InterPro" id="IPR007527">
    <property type="entry name" value="Znf_SWIM"/>
</dbReference>
<dbReference type="EMBL" id="JASOPU010000543">
    <property type="protein sequence ID" value="MDK7294433.1"/>
    <property type="molecule type" value="Genomic_DNA"/>
</dbReference>
<dbReference type="Pfam" id="PF04434">
    <property type="entry name" value="SWIM"/>
    <property type="match status" value="1"/>
</dbReference>
<evidence type="ECO:0000313" key="4">
    <source>
        <dbReference type="Proteomes" id="UP001237917"/>
    </source>
</evidence>
<evidence type="ECO:0000256" key="1">
    <source>
        <dbReference type="PROSITE-ProRule" id="PRU00325"/>
    </source>
</evidence>
<feature type="non-terminal residue" evidence="3">
    <location>
        <position position="78"/>
    </location>
</feature>
<evidence type="ECO:0000259" key="2">
    <source>
        <dbReference type="PROSITE" id="PS50966"/>
    </source>
</evidence>
<dbReference type="GO" id="GO:0008270">
    <property type="term" value="F:zinc ion binding"/>
    <property type="evidence" value="ECO:0007669"/>
    <property type="project" value="UniProtKB-KW"/>
</dbReference>
<accession>A0AAW6YH50</accession>
<feature type="non-terminal residue" evidence="3">
    <location>
        <position position="1"/>
    </location>
</feature>
<protein>
    <submittedName>
        <fullName evidence="3">SWIM zinc finger family protein</fullName>
    </submittedName>
</protein>
<dbReference type="PROSITE" id="PS50966">
    <property type="entry name" value="ZF_SWIM"/>
    <property type="match status" value="1"/>
</dbReference>
<keyword evidence="1" id="KW-0479">Metal-binding</keyword>